<dbReference type="PANTHER" id="PTHR31836:SF21">
    <property type="entry name" value="EXPANSIN-LIKE PROTEIN 7"/>
    <property type="match status" value="1"/>
</dbReference>
<gene>
    <name evidence="4" type="ORF">KP79_PYT15045</name>
</gene>
<dbReference type="Proteomes" id="UP000242188">
    <property type="component" value="Unassembled WGS sequence"/>
</dbReference>
<dbReference type="InterPro" id="IPR051477">
    <property type="entry name" value="Expansin_CellWall"/>
</dbReference>
<accession>A0A210QVR1</accession>
<evidence type="ECO:0000313" key="5">
    <source>
        <dbReference type="Proteomes" id="UP000242188"/>
    </source>
</evidence>
<comment type="caution">
    <text evidence="4">The sequence shown here is derived from an EMBL/GenBank/DDBJ whole genome shotgun (WGS) entry which is preliminary data.</text>
</comment>
<keyword evidence="1 2" id="KW-0732">Signal</keyword>
<proteinExistence type="predicted"/>
<dbReference type="EMBL" id="NEDP02001616">
    <property type="protein sequence ID" value="OWF52840.1"/>
    <property type="molecule type" value="Genomic_DNA"/>
</dbReference>
<dbReference type="PROSITE" id="PS50842">
    <property type="entry name" value="EXPANSIN_EG45"/>
    <property type="match status" value="1"/>
</dbReference>
<evidence type="ECO:0000256" key="1">
    <source>
        <dbReference type="ARBA" id="ARBA00022729"/>
    </source>
</evidence>
<dbReference type="PANTHER" id="PTHR31836">
    <property type="match status" value="1"/>
</dbReference>
<organism evidence="4 5">
    <name type="scientific">Mizuhopecten yessoensis</name>
    <name type="common">Japanese scallop</name>
    <name type="synonym">Patinopecten yessoensis</name>
    <dbReference type="NCBI Taxonomy" id="6573"/>
    <lineage>
        <taxon>Eukaryota</taxon>
        <taxon>Metazoa</taxon>
        <taxon>Spiralia</taxon>
        <taxon>Lophotrochozoa</taxon>
        <taxon>Mollusca</taxon>
        <taxon>Bivalvia</taxon>
        <taxon>Autobranchia</taxon>
        <taxon>Pteriomorphia</taxon>
        <taxon>Pectinida</taxon>
        <taxon>Pectinoidea</taxon>
        <taxon>Pectinidae</taxon>
        <taxon>Mizuhopecten</taxon>
    </lineage>
</organism>
<name>A0A210QVR1_MIZYE</name>
<dbReference type="InterPro" id="IPR036749">
    <property type="entry name" value="Expansin_CBD_sf"/>
</dbReference>
<evidence type="ECO:0000256" key="2">
    <source>
        <dbReference type="SAM" id="SignalP"/>
    </source>
</evidence>
<dbReference type="STRING" id="6573.A0A210QVR1"/>
<sequence length="245" mass="26983">MKVLLTILLSVLTLANGSHEHDIINLYKHNFRGDGTYYGVGSSGTCSYTPPDLPPVAKNHAITDYVALNSPQFFGSLACGMCFTVNGTGHGLGNDPINGQHIVFVKDLCPECHAGSVDFAKNGDGRWGISIRAIQCPVGNTPIEYKFQGSNDYYLKLQVRNARIPATKVEMRQQDNHYASFQHTTDGFWTMGAGFDKPVRYPIHLRLTAANGDTVLDTIHMNHIQNEVVLHGSGKQFSLDRNLPH</sequence>
<dbReference type="SUPFAM" id="SSF50685">
    <property type="entry name" value="Barwin-like endoglucanases"/>
    <property type="match status" value="1"/>
</dbReference>
<protein>
    <submittedName>
        <fullName evidence="4">Expansin-YoaJ</fullName>
    </submittedName>
</protein>
<keyword evidence="5" id="KW-1185">Reference proteome</keyword>
<dbReference type="InterPro" id="IPR036908">
    <property type="entry name" value="RlpA-like_sf"/>
</dbReference>
<feature type="chain" id="PRO_5012194210" evidence="2">
    <location>
        <begin position="18"/>
        <end position="245"/>
    </location>
</feature>
<dbReference type="AlphaFoldDB" id="A0A210QVR1"/>
<evidence type="ECO:0000259" key="3">
    <source>
        <dbReference type="PROSITE" id="PS50842"/>
    </source>
</evidence>
<dbReference type="SUPFAM" id="SSF49590">
    <property type="entry name" value="PHL pollen allergen"/>
    <property type="match status" value="1"/>
</dbReference>
<dbReference type="CDD" id="cd22271">
    <property type="entry name" value="DPBB_EXP_N-like"/>
    <property type="match status" value="1"/>
</dbReference>
<dbReference type="InterPro" id="IPR007112">
    <property type="entry name" value="Expansin/allergen_DPBB_dom"/>
</dbReference>
<feature type="signal peptide" evidence="2">
    <location>
        <begin position="1"/>
        <end position="17"/>
    </location>
</feature>
<dbReference type="OrthoDB" id="406505at2759"/>
<dbReference type="Gene3D" id="2.40.40.10">
    <property type="entry name" value="RlpA-like domain"/>
    <property type="match status" value="1"/>
</dbReference>
<dbReference type="Gene3D" id="2.60.40.760">
    <property type="entry name" value="Expansin, cellulose-binding-like domain"/>
    <property type="match status" value="1"/>
</dbReference>
<reference evidence="4 5" key="1">
    <citation type="journal article" date="2017" name="Nat. Ecol. Evol.">
        <title>Scallop genome provides insights into evolution of bilaterian karyotype and development.</title>
        <authorList>
            <person name="Wang S."/>
            <person name="Zhang J."/>
            <person name="Jiao W."/>
            <person name="Li J."/>
            <person name="Xun X."/>
            <person name="Sun Y."/>
            <person name="Guo X."/>
            <person name="Huan P."/>
            <person name="Dong B."/>
            <person name="Zhang L."/>
            <person name="Hu X."/>
            <person name="Sun X."/>
            <person name="Wang J."/>
            <person name="Zhao C."/>
            <person name="Wang Y."/>
            <person name="Wang D."/>
            <person name="Huang X."/>
            <person name="Wang R."/>
            <person name="Lv J."/>
            <person name="Li Y."/>
            <person name="Zhang Z."/>
            <person name="Liu B."/>
            <person name="Lu W."/>
            <person name="Hui Y."/>
            <person name="Liang J."/>
            <person name="Zhou Z."/>
            <person name="Hou R."/>
            <person name="Li X."/>
            <person name="Liu Y."/>
            <person name="Li H."/>
            <person name="Ning X."/>
            <person name="Lin Y."/>
            <person name="Zhao L."/>
            <person name="Xing Q."/>
            <person name="Dou J."/>
            <person name="Li Y."/>
            <person name="Mao J."/>
            <person name="Guo H."/>
            <person name="Dou H."/>
            <person name="Li T."/>
            <person name="Mu C."/>
            <person name="Jiang W."/>
            <person name="Fu Q."/>
            <person name="Fu X."/>
            <person name="Miao Y."/>
            <person name="Liu J."/>
            <person name="Yu Q."/>
            <person name="Li R."/>
            <person name="Liao H."/>
            <person name="Li X."/>
            <person name="Kong Y."/>
            <person name="Jiang Z."/>
            <person name="Chourrout D."/>
            <person name="Li R."/>
            <person name="Bao Z."/>
        </authorList>
    </citation>
    <scope>NUCLEOTIDE SEQUENCE [LARGE SCALE GENOMIC DNA]</scope>
    <source>
        <strain evidence="4 5">PY_sf001</strain>
    </source>
</reference>
<feature type="domain" description="Expansin-like EG45" evidence="3">
    <location>
        <begin position="43"/>
        <end position="146"/>
    </location>
</feature>
<evidence type="ECO:0000313" key="4">
    <source>
        <dbReference type="EMBL" id="OWF52840.1"/>
    </source>
</evidence>